<evidence type="ECO:0000256" key="2">
    <source>
        <dbReference type="ARBA" id="ARBA00022722"/>
    </source>
</evidence>
<dbReference type="RefSeq" id="WP_340334548.1">
    <property type="nucleotide sequence ID" value="NZ_JBBKZS010000002.1"/>
</dbReference>
<dbReference type="EC" id="3.1.-.-" evidence="5"/>
<dbReference type="EMBL" id="JBBKZS010000002">
    <property type="protein sequence ID" value="MEJ8854491.1"/>
    <property type="molecule type" value="Genomic_DNA"/>
</dbReference>
<keyword evidence="1 5" id="KW-1277">Toxin-antitoxin system</keyword>
<comment type="similarity">
    <text evidence="5">Belongs to the PINc/VapC protein family.</text>
</comment>
<feature type="binding site" evidence="5">
    <location>
        <position position="6"/>
    </location>
    <ligand>
        <name>Mg(2+)</name>
        <dbReference type="ChEBI" id="CHEBI:18420"/>
    </ligand>
</feature>
<keyword evidence="8" id="KW-1185">Reference proteome</keyword>
<feature type="binding site" evidence="5">
    <location>
        <position position="106"/>
    </location>
    <ligand>
        <name>Mg(2+)</name>
        <dbReference type="ChEBI" id="CHEBI:18420"/>
    </ligand>
</feature>
<reference evidence="7 8" key="1">
    <citation type="submission" date="2024-03" db="EMBL/GenBank/DDBJ databases">
        <title>Novel species of the genus Variovorax.</title>
        <authorList>
            <person name="Liu Q."/>
            <person name="Xin Y.-H."/>
        </authorList>
    </citation>
    <scope>NUCLEOTIDE SEQUENCE [LARGE SCALE GENOMIC DNA]</scope>
    <source>
        <strain evidence="7 8">KACC 18901</strain>
    </source>
</reference>
<proteinExistence type="inferred from homology"/>
<keyword evidence="4 5" id="KW-0378">Hydrolase</keyword>
<dbReference type="Proteomes" id="UP001367030">
    <property type="component" value="Unassembled WGS sequence"/>
</dbReference>
<evidence type="ECO:0000313" key="8">
    <source>
        <dbReference type="Proteomes" id="UP001367030"/>
    </source>
</evidence>
<keyword evidence="2 5" id="KW-0540">Nuclease</keyword>
<sequence>MSWLLDANALIALGWPAHEHHERMIRWFKSHARQGWSTCALTQAAFLRVICQPAFAGRLVEVAEVAELLARNTAHPRHQFLPLDFGFEEVLGHCTGGVRGHRQITDAWLLTLAARNGMKLLTFDTAISQLLASSAERERYLSTPAAD</sequence>
<dbReference type="Gene3D" id="3.40.50.1010">
    <property type="entry name" value="5'-nuclease"/>
    <property type="match status" value="1"/>
</dbReference>
<evidence type="ECO:0000256" key="4">
    <source>
        <dbReference type="ARBA" id="ARBA00022801"/>
    </source>
</evidence>
<organism evidence="7 8">
    <name type="scientific">Variovorax robiniae</name>
    <dbReference type="NCBI Taxonomy" id="1836199"/>
    <lineage>
        <taxon>Bacteria</taxon>
        <taxon>Pseudomonadati</taxon>
        <taxon>Pseudomonadota</taxon>
        <taxon>Betaproteobacteria</taxon>
        <taxon>Burkholderiales</taxon>
        <taxon>Comamonadaceae</taxon>
        <taxon>Variovorax</taxon>
    </lineage>
</organism>
<dbReference type="HAMAP" id="MF_00265">
    <property type="entry name" value="VapC_Nob1"/>
    <property type="match status" value="1"/>
</dbReference>
<dbReference type="InterPro" id="IPR006226">
    <property type="entry name" value="Mtu_PIN"/>
</dbReference>
<comment type="function">
    <text evidence="5">Toxic component of a toxin-antitoxin (TA) system. An RNase.</text>
</comment>
<dbReference type="Pfam" id="PF01850">
    <property type="entry name" value="PIN"/>
    <property type="match status" value="1"/>
</dbReference>
<dbReference type="SUPFAM" id="SSF88723">
    <property type="entry name" value="PIN domain-like"/>
    <property type="match status" value="1"/>
</dbReference>
<evidence type="ECO:0000256" key="3">
    <source>
        <dbReference type="ARBA" id="ARBA00022723"/>
    </source>
</evidence>
<accession>A0ABU8X432</accession>
<protein>
    <recommendedName>
        <fullName evidence="5">Ribonuclease VapC</fullName>
        <shortName evidence="5">RNase VapC</shortName>
        <ecNumber evidence="5">3.1.-.-</ecNumber>
    </recommendedName>
    <alternativeName>
        <fullName evidence="5">Toxin VapC</fullName>
    </alternativeName>
</protein>
<dbReference type="InterPro" id="IPR002716">
    <property type="entry name" value="PIN_dom"/>
</dbReference>
<keyword evidence="5" id="KW-0800">Toxin</keyword>
<comment type="cofactor">
    <cofactor evidence="5">
        <name>Mg(2+)</name>
        <dbReference type="ChEBI" id="CHEBI:18420"/>
    </cofactor>
</comment>
<comment type="caution">
    <text evidence="7">The sequence shown here is derived from an EMBL/GenBank/DDBJ whole genome shotgun (WGS) entry which is preliminary data.</text>
</comment>
<evidence type="ECO:0000313" key="7">
    <source>
        <dbReference type="EMBL" id="MEJ8854491.1"/>
    </source>
</evidence>
<evidence type="ECO:0000259" key="6">
    <source>
        <dbReference type="Pfam" id="PF01850"/>
    </source>
</evidence>
<feature type="domain" description="PIN" evidence="6">
    <location>
        <begin position="4"/>
        <end position="129"/>
    </location>
</feature>
<name>A0ABU8X432_9BURK</name>
<dbReference type="NCBIfam" id="TIGR00028">
    <property type="entry name" value="Mtu_PIN_fam"/>
    <property type="match status" value="1"/>
</dbReference>
<dbReference type="InterPro" id="IPR029060">
    <property type="entry name" value="PIN-like_dom_sf"/>
</dbReference>
<gene>
    <name evidence="5" type="primary">vapC</name>
    <name evidence="7" type="ORF">WKW79_07920</name>
</gene>
<evidence type="ECO:0000256" key="1">
    <source>
        <dbReference type="ARBA" id="ARBA00022649"/>
    </source>
</evidence>
<dbReference type="InterPro" id="IPR022907">
    <property type="entry name" value="VapC_family"/>
</dbReference>
<keyword evidence="3 5" id="KW-0479">Metal-binding</keyword>
<evidence type="ECO:0000256" key="5">
    <source>
        <dbReference type="HAMAP-Rule" id="MF_00265"/>
    </source>
</evidence>
<keyword evidence="5" id="KW-0460">Magnesium</keyword>